<feature type="transmembrane region" description="Helical" evidence="4">
    <location>
        <begin position="70"/>
        <end position="89"/>
    </location>
</feature>
<keyword evidence="2" id="KW-0238">DNA-binding</keyword>
<keyword evidence="4" id="KW-0472">Membrane</keyword>
<dbReference type="SUPFAM" id="SSF46689">
    <property type="entry name" value="Homeodomain-like"/>
    <property type="match status" value="1"/>
</dbReference>
<name>A0A6C0GKR1_9BACT</name>
<dbReference type="InterPro" id="IPR009057">
    <property type="entry name" value="Homeodomain-like_sf"/>
</dbReference>
<keyword evidence="7" id="KW-1185">Reference proteome</keyword>
<dbReference type="RefSeq" id="WP_162444268.1">
    <property type="nucleotide sequence ID" value="NZ_CP048222.1"/>
</dbReference>
<evidence type="ECO:0000313" key="6">
    <source>
        <dbReference type="EMBL" id="QHT68253.1"/>
    </source>
</evidence>
<keyword evidence="3" id="KW-0804">Transcription</keyword>
<keyword evidence="4" id="KW-1133">Transmembrane helix</keyword>
<evidence type="ECO:0000259" key="5">
    <source>
        <dbReference type="PROSITE" id="PS01124"/>
    </source>
</evidence>
<reference evidence="6 7" key="1">
    <citation type="submission" date="2020-01" db="EMBL/GenBank/DDBJ databases">
        <authorList>
            <person name="Kim M.K."/>
        </authorList>
    </citation>
    <scope>NUCLEOTIDE SEQUENCE [LARGE SCALE GENOMIC DNA]</scope>
    <source>
        <strain evidence="6 7">172606-1</strain>
    </source>
</reference>
<dbReference type="EMBL" id="CP048222">
    <property type="protein sequence ID" value="QHT68253.1"/>
    <property type="molecule type" value="Genomic_DNA"/>
</dbReference>
<dbReference type="Proteomes" id="UP000480178">
    <property type="component" value="Chromosome"/>
</dbReference>
<evidence type="ECO:0000313" key="7">
    <source>
        <dbReference type="Proteomes" id="UP000480178"/>
    </source>
</evidence>
<dbReference type="Pfam" id="PF12833">
    <property type="entry name" value="HTH_18"/>
    <property type="match status" value="1"/>
</dbReference>
<feature type="transmembrane region" description="Helical" evidence="4">
    <location>
        <begin position="41"/>
        <end position="64"/>
    </location>
</feature>
<dbReference type="PANTHER" id="PTHR43280">
    <property type="entry name" value="ARAC-FAMILY TRANSCRIPTIONAL REGULATOR"/>
    <property type="match status" value="1"/>
</dbReference>
<dbReference type="SMART" id="SM00342">
    <property type="entry name" value="HTH_ARAC"/>
    <property type="match status" value="1"/>
</dbReference>
<proteinExistence type="predicted"/>
<dbReference type="KEGG" id="rhoz:GXP67_17195"/>
<dbReference type="InterPro" id="IPR018062">
    <property type="entry name" value="HTH_AraC-typ_CS"/>
</dbReference>
<evidence type="ECO:0000256" key="4">
    <source>
        <dbReference type="SAM" id="Phobius"/>
    </source>
</evidence>
<dbReference type="GO" id="GO:0003700">
    <property type="term" value="F:DNA-binding transcription factor activity"/>
    <property type="evidence" value="ECO:0007669"/>
    <property type="project" value="InterPro"/>
</dbReference>
<feature type="transmembrane region" description="Helical" evidence="4">
    <location>
        <begin position="101"/>
        <end position="120"/>
    </location>
</feature>
<evidence type="ECO:0000256" key="3">
    <source>
        <dbReference type="ARBA" id="ARBA00023163"/>
    </source>
</evidence>
<dbReference type="AlphaFoldDB" id="A0A6C0GKR1"/>
<keyword evidence="4" id="KW-0812">Transmembrane</keyword>
<accession>A0A6C0GKR1</accession>
<organism evidence="6 7">
    <name type="scientific">Rhodocytophaga rosea</name>
    <dbReference type="NCBI Taxonomy" id="2704465"/>
    <lineage>
        <taxon>Bacteria</taxon>
        <taxon>Pseudomonadati</taxon>
        <taxon>Bacteroidota</taxon>
        <taxon>Cytophagia</taxon>
        <taxon>Cytophagales</taxon>
        <taxon>Rhodocytophagaceae</taxon>
        <taxon>Rhodocytophaga</taxon>
    </lineage>
</organism>
<feature type="domain" description="HTH araC/xylS-type" evidence="5">
    <location>
        <begin position="279"/>
        <end position="387"/>
    </location>
</feature>
<protein>
    <submittedName>
        <fullName evidence="6">AraC family transcriptional regulator</fullName>
    </submittedName>
</protein>
<dbReference type="GO" id="GO:0043565">
    <property type="term" value="F:sequence-specific DNA binding"/>
    <property type="evidence" value="ECO:0007669"/>
    <property type="project" value="InterPro"/>
</dbReference>
<feature type="transmembrane region" description="Helical" evidence="4">
    <location>
        <begin position="218"/>
        <end position="236"/>
    </location>
</feature>
<sequence>MFSEGILQILTILNLLGAAQGLFMALLVLSMKSANRKASILLATLLFCFSMSIGGATLGVSGYYLRFPHLIRVGDPFVLLLGPLFYLYARSLARYPLRPKELLHFVPFLVYVLSLIPFFAGTATEKIAFVQQMQESRSAGIIVIVVLRLVFLLAYSVITYRFLQTYTARIKENFSNIDKLNLDWLIAVSKLLLLVIVCSVGMYVLILFSKLSFLESNYINAFLVSLVIYAVGFLGVRQSRVFAAAPLPVSTAIPVSIEPAETKPATKYENSTLSQEKSSRYLQKLLHSMQQDKLYLDSELSLQTLADKLSIPPHYLSQVINEQLGQNFFDFVNTYRVEEVKSRLTDPKNQHLTILAIAFDAGFNSKSAFNLAFKSITGFTPSQFRTQHK</sequence>
<dbReference type="InterPro" id="IPR018060">
    <property type="entry name" value="HTH_AraC"/>
</dbReference>
<evidence type="ECO:0000256" key="2">
    <source>
        <dbReference type="ARBA" id="ARBA00023125"/>
    </source>
</evidence>
<dbReference type="PANTHER" id="PTHR43280:SF29">
    <property type="entry name" value="ARAC-FAMILY TRANSCRIPTIONAL REGULATOR"/>
    <property type="match status" value="1"/>
</dbReference>
<feature type="transmembrane region" description="Helical" evidence="4">
    <location>
        <begin position="184"/>
        <end position="206"/>
    </location>
</feature>
<feature type="transmembrane region" description="Helical" evidence="4">
    <location>
        <begin position="140"/>
        <end position="163"/>
    </location>
</feature>
<keyword evidence="1" id="KW-0805">Transcription regulation</keyword>
<dbReference type="Gene3D" id="1.10.10.60">
    <property type="entry name" value="Homeodomain-like"/>
    <property type="match status" value="2"/>
</dbReference>
<gene>
    <name evidence="6" type="ORF">GXP67_17195</name>
</gene>
<evidence type="ECO:0000256" key="1">
    <source>
        <dbReference type="ARBA" id="ARBA00023015"/>
    </source>
</evidence>
<dbReference type="PROSITE" id="PS01124">
    <property type="entry name" value="HTH_ARAC_FAMILY_2"/>
    <property type="match status" value="1"/>
</dbReference>
<dbReference type="PROSITE" id="PS00041">
    <property type="entry name" value="HTH_ARAC_FAMILY_1"/>
    <property type="match status" value="1"/>
</dbReference>
<feature type="transmembrane region" description="Helical" evidence="4">
    <location>
        <begin position="6"/>
        <end position="29"/>
    </location>
</feature>